<comment type="similarity">
    <text evidence="1">Belongs to the GcvT family.</text>
</comment>
<dbReference type="GO" id="GO:0016491">
    <property type="term" value="F:oxidoreductase activity"/>
    <property type="evidence" value="ECO:0007669"/>
    <property type="project" value="UniProtKB-KW"/>
</dbReference>
<dbReference type="InterPro" id="IPR013977">
    <property type="entry name" value="GcvT_C"/>
</dbReference>
<keyword evidence="7" id="KW-1185">Reference proteome</keyword>
<dbReference type="PRINTS" id="PR00368">
    <property type="entry name" value="FADPNR"/>
</dbReference>
<evidence type="ECO:0000256" key="1">
    <source>
        <dbReference type="ARBA" id="ARBA00008609"/>
    </source>
</evidence>
<dbReference type="InterPro" id="IPR036188">
    <property type="entry name" value="FAD/NAD-bd_sf"/>
</dbReference>
<feature type="domain" description="Aminomethyltransferase C-terminal" evidence="4">
    <location>
        <begin position="857"/>
        <end position="932"/>
    </location>
</feature>
<reference evidence="6 7" key="1">
    <citation type="submission" date="2019-07" db="EMBL/GenBank/DDBJ databases">
        <title>Whole genome shotgun sequence of Pseudonocardia sulfidoxydans NBRC 16205.</title>
        <authorList>
            <person name="Hosoyama A."/>
            <person name="Uohara A."/>
            <person name="Ohji S."/>
            <person name="Ichikawa N."/>
        </authorList>
    </citation>
    <scope>NUCLEOTIDE SEQUENCE [LARGE SCALE GENOMIC DNA]</scope>
    <source>
        <strain evidence="6 7">NBRC 16205</strain>
    </source>
</reference>
<feature type="domain" description="SoxA A3" evidence="5">
    <location>
        <begin position="483"/>
        <end position="564"/>
    </location>
</feature>
<dbReference type="Pfam" id="PF08669">
    <property type="entry name" value="GCV_T_C"/>
    <property type="match status" value="1"/>
</dbReference>
<evidence type="ECO:0000256" key="2">
    <source>
        <dbReference type="ARBA" id="ARBA00023002"/>
    </source>
</evidence>
<dbReference type="Gene3D" id="3.30.1360.120">
    <property type="entry name" value="Probable tRNA modification gtpase trme, domain 1"/>
    <property type="match status" value="1"/>
</dbReference>
<dbReference type="Pfam" id="PF17806">
    <property type="entry name" value="SO_alpha_A3"/>
    <property type="match status" value="1"/>
</dbReference>
<dbReference type="SUPFAM" id="SSF103025">
    <property type="entry name" value="Folate-binding domain"/>
    <property type="match status" value="1"/>
</dbReference>
<dbReference type="Pfam" id="PF01571">
    <property type="entry name" value="GCV_T"/>
    <property type="match status" value="1"/>
</dbReference>
<dbReference type="SUPFAM" id="SSF101790">
    <property type="entry name" value="Aminomethyltransferase beta-barrel domain"/>
    <property type="match status" value="1"/>
</dbReference>
<dbReference type="RefSeq" id="WP_147106595.1">
    <property type="nucleotide sequence ID" value="NZ_BJVJ01000019.1"/>
</dbReference>
<gene>
    <name evidence="6" type="primary">soxA</name>
    <name evidence="6" type="ORF">PSU4_24130</name>
</gene>
<dbReference type="PRINTS" id="PR00469">
    <property type="entry name" value="PNDRDTASEII"/>
</dbReference>
<feature type="domain" description="GCVT N-terminal" evidence="3">
    <location>
        <begin position="575"/>
        <end position="837"/>
    </location>
</feature>
<dbReference type="SUPFAM" id="SSF51905">
    <property type="entry name" value="FAD/NAD(P)-binding domain"/>
    <property type="match status" value="1"/>
</dbReference>
<dbReference type="Gene3D" id="3.10.20.440">
    <property type="entry name" value="2Fe-2S iron-sulphur cluster binding domain, sarcosine oxidase, alpha subunit, N-terminal domain"/>
    <property type="match status" value="1"/>
</dbReference>
<keyword evidence="2" id="KW-0560">Oxidoreductase</keyword>
<evidence type="ECO:0000259" key="5">
    <source>
        <dbReference type="Pfam" id="PF17806"/>
    </source>
</evidence>
<dbReference type="Pfam" id="PF12831">
    <property type="entry name" value="FAD_oxidored"/>
    <property type="match status" value="1"/>
</dbReference>
<dbReference type="InterPro" id="IPR041117">
    <property type="entry name" value="SoxA_A3"/>
</dbReference>
<dbReference type="InterPro" id="IPR041854">
    <property type="entry name" value="BFD-like_2Fe2S-bd_dom_sf"/>
</dbReference>
<dbReference type="InterPro" id="IPR028896">
    <property type="entry name" value="GcvT/YgfZ/DmdA"/>
</dbReference>
<dbReference type="InterPro" id="IPR042204">
    <property type="entry name" value="2Fe-2S-bd_N"/>
</dbReference>
<dbReference type="PANTHER" id="PTHR43757">
    <property type="entry name" value="AMINOMETHYLTRANSFERASE"/>
    <property type="match status" value="1"/>
</dbReference>
<protein>
    <submittedName>
        <fullName evidence="6">Sarcosine oxidase subunit alpha</fullName>
    </submittedName>
</protein>
<evidence type="ECO:0000313" key="7">
    <source>
        <dbReference type="Proteomes" id="UP000321685"/>
    </source>
</evidence>
<proteinExistence type="inferred from homology"/>
<evidence type="ECO:0000313" key="6">
    <source>
        <dbReference type="EMBL" id="GEL23459.1"/>
    </source>
</evidence>
<sequence>MSRARPGGSHRLGARPGEVIDRSRTIEFRWNGVTHTAHPGDTIASALAAAGVRVFARSYKYHRPRGLLTADIFDPGAILQVGDEPNVRAAHRLVEAGMDVRSQNTWPSLRYDVKAVNQLAGRFLATGFYYKTFIKPERLWPTYEKVLRRFVHAGEVSPDSEQPYFDKRYAHPDVLVAGGGPAGMAAAVAAARAGASVMLVEQEHQLGGHLRWGDAEDLRCRDELVAAVEAESNIEVLTDSVVAARYDDNWLAVVQRGLPHVAERLVKARAGTLVVAAGLIERPYVFAGNDLPGVMLSTAVRRLLNLYAVRPGSRAVVFTANPEGDAAAADLRAAGVDVVEVDARHGRTVVRATGRGGVEAVELSDGSRIEADLLVTAVGWTAPTSLLNMSGANPGYRPDAARFVPDPAATPAAVIAVGGIAGDGTRDELVAHADAAGREAAARALALAASRAGSADTRDPVAVPQLGLHHHPELFFALPTGGFVDMSEDVSAKDILTAVKEGYDSSELVKRYTTATMGPAQGKLETVNTVALVAHATGKTIAETGATTWRPMYTPITLGALAGRKFEPVRHSPMQPWHTSHKAAPLIAGQWIRPEHYGDPVAEVRNVRQNVGIIDVTPIGKLDLQGPDVAKLLNLLYVNKWSQLGIGRVRYGVMCAEDGVVLDDGVTGRLAENHYLMSTTSSGAGTVWEWAENWLQTEHPEWQVHVTPVTTAYASINVAGPKSRELLARLTDVDLDNAAFGYMNVRTGTIAGVADCVLWRIGFTGELSYELHVPASYGLHVWETLMATGADLGIAPFGVEAQRILRLEKGHLIVGQDTDGLTKAYSAGLDWAVKLDKPDFVGKPELAWQAARGEHPKLVGLRPLDTSVVPEEAAQIISDGGYIVGRITSSRLSPTLGRPICLGQVDAHLADPGTRLTVRLRNGSDTTVEVTAEHAHFDPEGERQRV</sequence>
<dbReference type="Proteomes" id="UP000321685">
    <property type="component" value="Unassembled WGS sequence"/>
</dbReference>
<dbReference type="Gene3D" id="3.50.50.60">
    <property type="entry name" value="FAD/NAD(P)-binding domain"/>
    <property type="match status" value="3"/>
</dbReference>
<dbReference type="InterPro" id="IPR027266">
    <property type="entry name" value="TrmE/GcvT-like"/>
</dbReference>
<dbReference type="AlphaFoldDB" id="A0A511DF97"/>
<evidence type="ECO:0000259" key="4">
    <source>
        <dbReference type="Pfam" id="PF08669"/>
    </source>
</evidence>
<dbReference type="Pfam" id="PF13510">
    <property type="entry name" value="Fer2_4"/>
    <property type="match status" value="1"/>
</dbReference>
<dbReference type="EMBL" id="BJVJ01000019">
    <property type="protein sequence ID" value="GEL23459.1"/>
    <property type="molecule type" value="Genomic_DNA"/>
</dbReference>
<accession>A0A511DF97</accession>
<dbReference type="InterPro" id="IPR006222">
    <property type="entry name" value="GCVT_N"/>
</dbReference>
<dbReference type="Gene3D" id="1.10.10.1100">
    <property type="entry name" value="BFD-like [2Fe-2S]-binding domain"/>
    <property type="match status" value="1"/>
</dbReference>
<comment type="caution">
    <text evidence="6">The sequence shown here is derived from an EMBL/GenBank/DDBJ whole genome shotgun (WGS) entry which is preliminary data.</text>
</comment>
<dbReference type="OrthoDB" id="5287468at2"/>
<name>A0A511DF97_9PSEU</name>
<organism evidence="6 7">
    <name type="scientific">Pseudonocardia sulfidoxydans NBRC 16205</name>
    <dbReference type="NCBI Taxonomy" id="1223511"/>
    <lineage>
        <taxon>Bacteria</taxon>
        <taxon>Bacillati</taxon>
        <taxon>Actinomycetota</taxon>
        <taxon>Actinomycetes</taxon>
        <taxon>Pseudonocardiales</taxon>
        <taxon>Pseudonocardiaceae</taxon>
        <taxon>Pseudonocardia</taxon>
    </lineage>
</organism>
<evidence type="ECO:0000259" key="3">
    <source>
        <dbReference type="Pfam" id="PF01571"/>
    </source>
</evidence>
<dbReference type="InterPro" id="IPR029043">
    <property type="entry name" value="GcvT/YgfZ_C"/>
</dbReference>
<dbReference type="PANTHER" id="PTHR43757:SF2">
    <property type="entry name" value="AMINOMETHYLTRANSFERASE, MITOCHONDRIAL"/>
    <property type="match status" value="1"/>
</dbReference>